<dbReference type="InterPro" id="IPR027417">
    <property type="entry name" value="P-loop_NTPase"/>
</dbReference>
<dbReference type="CDD" id="cd03235">
    <property type="entry name" value="ABC_Metallic_Cations"/>
    <property type="match status" value="1"/>
</dbReference>
<keyword evidence="7" id="KW-0378">Hydrolase</keyword>
<gene>
    <name evidence="7" type="primary">znuC_4</name>
    <name evidence="6" type="synonym">znuC_3</name>
    <name evidence="6" type="ORF">LES8486_00582</name>
    <name evidence="7" type="ORF">LES9216_00729</name>
</gene>
<dbReference type="SUPFAM" id="SSF52540">
    <property type="entry name" value="P-loop containing nucleoside triphosphate hydrolases"/>
    <property type="match status" value="1"/>
</dbReference>
<dbReference type="KEGG" id="lsu:A6B45_04555"/>
<protein>
    <submittedName>
        <fullName evidence="7">High-affinity zinc uptake system ATP-binding protein ZnuC</fullName>
        <ecNumber evidence="7">3.6.3.-</ecNumber>
    </submittedName>
</protein>
<dbReference type="GeneID" id="99674054"/>
<keyword evidence="2" id="KW-0813">Transport</keyword>
<comment type="similarity">
    <text evidence="1">Belongs to the ABC transporter superfamily.</text>
</comment>
<name>A0A2N9K960_9LACO</name>
<keyword evidence="3" id="KW-0547">Nucleotide-binding</keyword>
<dbReference type="GO" id="GO:0016887">
    <property type="term" value="F:ATP hydrolysis activity"/>
    <property type="evidence" value="ECO:0007669"/>
    <property type="project" value="InterPro"/>
</dbReference>
<sequence>MIKVRDLTVAYDGTPVFTNLSIQFEPGKITGIIGPNGAGKSTMIKGILGLINQQNGKVTLHDEPIAKQLKKIAYVEQRAALDLTFPINVFDTVLTGTYPNLGLFNVPGTKEKNATKEALEDVKLSTFSQRQIGELSGGQLQRVFVARAIVQNADVIILDEPFVGIDMKSEADIMAILKQWRTAGKTIIVVHHDLNKVTTYFDNLVIINHGITACGATSDVFTKENIASAFSGDLSSILFEEEEDQHA</sequence>
<reference evidence="6 9" key="1">
    <citation type="submission" date="2018-02" db="EMBL/GenBank/DDBJ databases">
        <authorList>
            <person name="Rodrigo-Torres L."/>
            <person name="Arahal R. D."/>
            <person name="Lucena T."/>
        </authorList>
    </citation>
    <scope>NUCLEOTIDE SEQUENCE [LARGE SCALE GENOMIC DNA]</scope>
    <source>
        <strain evidence="6 9">CECT 8486</strain>
    </source>
</reference>
<evidence type="ECO:0000313" key="9">
    <source>
        <dbReference type="Proteomes" id="UP000239237"/>
    </source>
</evidence>
<dbReference type="Proteomes" id="UP000239237">
    <property type="component" value="Unassembled WGS sequence"/>
</dbReference>
<dbReference type="AlphaFoldDB" id="A0A2N9K960"/>
<dbReference type="InterPro" id="IPR017871">
    <property type="entry name" value="ABC_transporter-like_CS"/>
</dbReference>
<dbReference type="InterPro" id="IPR050153">
    <property type="entry name" value="Metal_Ion_Import_ABC"/>
</dbReference>
<dbReference type="PROSITE" id="PS00211">
    <property type="entry name" value="ABC_TRANSPORTER_1"/>
    <property type="match status" value="1"/>
</dbReference>
<evidence type="ECO:0000256" key="2">
    <source>
        <dbReference type="ARBA" id="ARBA00022448"/>
    </source>
</evidence>
<reference evidence="7 8" key="2">
    <citation type="submission" date="2018-02" db="EMBL/GenBank/DDBJ databases">
        <authorList>
            <person name="Cohen D.B."/>
            <person name="Kent A.D."/>
        </authorList>
    </citation>
    <scope>NUCLEOTIDE SEQUENCE [LARGE SCALE GENOMIC DNA]</scope>
    <source>
        <strain evidence="7 8">CECT 9216</strain>
    </source>
</reference>
<dbReference type="PROSITE" id="PS50893">
    <property type="entry name" value="ABC_TRANSPORTER_2"/>
    <property type="match status" value="1"/>
</dbReference>
<dbReference type="Gene3D" id="3.40.50.300">
    <property type="entry name" value="P-loop containing nucleotide triphosphate hydrolases"/>
    <property type="match status" value="1"/>
</dbReference>
<organism evidence="7 8">
    <name type="scientific">Leuconostoc suionicum</name>
    <dbReference type="NCBI Taxonomy" id="1511761"/>
    <lineage>
        <taxon>Bacteria</taxon>
        <taxon>Bacillati</taxon>
        <taxon>Bacillota</taxon>
        <taxon>Bacilli</taxon>
        <taxon>Lactobacillales</taxon>
        <taxon>Lactobacillaceae</taxon>
        <taxon>Leuconostoc</taxon>
    </lineage>
</organism>
<dbReference type="EC" id="3.6.3.-" evidence="7"/>
<dbReference type="SMART" id="SM00382">
    <property type="entry name" value="AAA"/>
    <property type="match status" value="1"/>
</dbReference>
<dbReference type="EMBL" id="OKQR01000001">
    <property type="protein sequence ID" value="SPD91600.1"/>
    <property type="molecule type" value="Genomic_DNA"/>
</dbReference>
<feature type="domain" description="ABC transporter" evidence="5">
    <location>
        <begin position="2"/>
        <end position="234"/>
    </location>
</feature>
<proteinExistence type="inferred from homology"/>
<dbReference type="PANTHER" id="PTHR42734:SF5">
    <property type="entry name" value="IRON TRANSPORT SYSTEM ATP-BINDING PROTEIN HI_0361-RELATED"/>
    <property type="match status" value="1"/>
</dbReference>
<evidence type="ECO:0000256" key="4">
    <source>
        <dbReference type="ARBA" id="ARBA00022840"/>
    </source>
</evidence>
<dbReference type="InterPro" id="IPR003439">
    <property type="entry name" value="ABC_transporter-like_ATP-bd"/>
</dbReference>
<keyword evidence="9" id="KW-1185">Reference proteome</keyword>
<dbReference type="Proteomes" id="UP000237923">
    <property type="component" value="Unassembled WGS sequence"/>
</dbReference>
<dbReference type="EMBL" id="OKQU01000001">
    <property type="protein sequence ID" value="SPE06826.1"/>
    <property type="molecule type" value="Genomic_DNA"/>
</dbReference>
<dbReference type="InterPro" id="IPR003593">
    <property type="entry name" value="AAA+_ATPase"/>
</dbReference>
<dbReference type="GO" id="GO:0005524">
    <property type="term" value="F:ATP binding"/>
    <property type="evidence" value="ECO:0007669"/>
    <property type="project" value="UniProtKB-KW"/>
</dbReference>
<accession>A0A2N9K960</accession>
<dbReference type="RefSeq" id="WP_072613561.1">
    <property type="nucleotide sequence ID" value="NZ_AP017935.1"/>
</dbReference>
<evidence type="ECO:0000256" key="1">
    <source>
        <dbReference type="ARBA" id="ARBA00005417"/>
    </source>
</evidence>
<evidence type="ECO:0000313" key="7">
    <source>
        <dbReference type="EMBL" id="SPE06826.1"/>
    </source>
</evidence>
<dbReference type="FunFam" id="3.40.50.300:FF:000134">
    <property type="entry name" value="Iron-enterobactin ABC transporter ATP-binding protein"/>
    <property type="match status" value="1"/>
</dbReference>
<evidence type="ECO:0000313" key="8">
    <source>
        <dbReference type="Proteomes" id="UP000237923"/>
    </source>
</evidence>
<dbReference type="Pfam" id="PF00005">
    <property type="entry name" value="ABC_tran"/>
    <property type="match status" value="1"/>
</dbReference>
<dbReference type="PANTHER" id="PTHR42734">
    <property type="entry name" value="METAL TRANSPORT SYSTEM ATP-BINDING PROTEIN TM_0124-RELATED"/>
    <property type="match status" value="1"/>
</dbReference>
<evidence type="ECO:0000256" key="3">
    <source>
        <dbReference type="ARBA" id="ARBA00022741"/>
    </source>
</evidence>
<evidence type="ECO:0000259" key="5">
    <source>
        <dbReference type="PROSITE" id="PS50893"/>
    </source>
</evidence>
<evidence type="ECO:0000313" key="6">
    <source>
        <dbReference type="EMBL" id="SPD91600.1"/>
    </source>
</evidence>
<keyword evidence="4 7" id="KW-0067">ATP-binding</keyword>